<protein>
    <recommendedName>
        <fullName evidence="3">Integrase</fullName>
    </recommendedName>
</protein>
<organism evidence="1 2">
    <name type="scientific">Limosilactobacillus pontis</name>
    <dbReference type="NCBI Taxonomy" id="35787"/>
    <lineage>
        <taxon>Bacteria</taxon>
        <taxon>Bacillati</taxon>
        <taxon>Bacillota</taxon>
        <taxon>Bacilli</taxon>
        <taxon>Lactobacillales</taxon>
        <taxon>Lactobacillaceae</taxon>
        <taxon>Limosilactobacillus</taxon>
    </lineage>
</organism>
<reference evidence="2" key="1">
    <citation type="submission" date="2023-06" db="EMBL/GenBank/DDBJ databases">
        <title>Identification and characterization of horizontal gene transfer across gut microbiota members of farm animals based on homology search.</title>
        <authorList>
            <person name="Zeman M."/>
            <person name="Kubasova T."/>
            <person name="Jahodarova E."/>
            <person name="Nykrynova M."/>
            <person name="Rychlik I."/>
        </authorList>
    </citation>
    <scope>NUCLEOTIDE SEQUENCE [LARGE SCALE GENOMIC DNA]</scope>
    <source>
        <strain evidence="2">161_Gplus</strain>
    </source>
</reference>
<dbReference type="EMBL" id="JAUDDW010000065">
    <property type="protein sequence ID" value="MDM8267362.1"/>
    <property type="molecule type" value="Genomic_DNA"/>
</dbReference>
<evidence type="ECO:0000313" key="1">
    <source>
        <dbReference type="EMBL" id="MDM8267362.1"/>
    </source>
</evidence>
<name>A0ABT7V214_9LACO</name>
<accession>A0ABT7V214</accession>
<evidence type="ECO:0008006" key="3">
    <source>
        <dbReference type="Google" id="ProtNLM"/>
    </source>
</evidence>
<keyword evidence="2" id="KW-1185">Reference proteome</keyword>
<reference evidence="1 2" key="2">
    <citation type="submission" date="2023-06" db="EMBL/GenBank/DDBJ databases">
        <authorList>
            <person name="Zeman M."/>
            <person name="Kubasova T."/>
            <person name="Jahodarova E."/>
            <person name="Nykrynova M."/>
            <person name="Rychlik I."/>
        </authorList>
    </citation>
    <scope>NUCLEOTIDE SEQUENCE [LARGE SCALE GENOMIC DNA]</scope>
    <source>
        <strain evidence="1 2">161_Gplus</strain>
    </source>
</reference>
<gene>
    <name evidence="1" type="ORF">QUW44_09590</name>
</gene>
<dbReference type="RefSeq" id="WP_289577151.1">
    <property type="nucleotide sequence ID" value="NZ_JAUDEM010000033.1"/>
</dbReference>
<sequence length="318" mass="36776">MADYRHIYSDNSYKDHWARAQKFAHYLRTYTSIRKFDEITPEVALEYLKVQRDAGYSASTIGADALAINHLMIGSGRWAENQRLVKSKIAGMPKRSVVYQHYKPLTSQEWRDRNAELYAKYKDQIDVVRAFGLRRRELSSGTSLNGKDGIGTKTLFRAKNGLLVAQTMGKGGKLRFAEVRKDLAAEMETKYGQYARPISAAAKNSRQYRFMIKHNRPFFGSFAHRVPTHIFRADYAQNKLQELNQKHYSGYHVVKRYRRAGLDSNGKQKYTPYLKHLDDRQEYQIGAYKAQYGAFFELSENMGHNRLDVLNAYLGTGR</sequence>
<evidence type="ECO:0000313" key="2">
    <source>
        <dbReference type="Proteomes" id="UP001529343"/>
    </source>
</evidence>
<dbReference type="Proteomes" id="UP001529343">
    <property type="component" value="Unassembled WGS sequence"/>
</dbReference>
<proteinExistence type="predicted"/>
<comment type="caution">
    <text evidence="1">The sequence shown here is derived from an EMBL/GenBank/DDBJ whole genome shotgun (WGS) entry which is preliminary data.</text>
</comment>